<dbReference type="Proteomes" id="UP001055879">
    <property type="component" value="Linkage Group LG15"/>
</dbReference>
<dbReference type="EMBL" id="CM042061">
    <property type="protein sequence ID" value="KAI3673780.1"/>
    <property type="molecule type" value="Genomic_DNA"/>
</dbReference>
<organism evidence="1 2">
    <name type="scientific">Arctium lappa</name>
    <name type="common">Greater burdock</name>
    <name type="synonym">Lappa major</name>
    <dbReference type="NCBI Taxonomy" id="4217"/>
    <lineage>
        <taxon>Eukaryota</taxon>
        <taxon>Viridiplantae</taxon>
        <taxon>Streptophyta</taxon>
        <taxon>Embryophyta</taxon>
        <taxon>Tracheophyta</taxon>
        <taxon>Spermatophyta</taxon>
        <taxon>Magnoliopsida</taxon>
        <taxon>eudicotyledons</taxon>
        <taxon>Gunneridae</taxon>
        <taxon>Pentapetalae</taxon>
        <taxon>asterids</taxon>
        <taxon>campanulids</taxon>
        <taxon>Asterales</taxon>
        <taxon>Asteraceae</taxon>
        <taxon>Carduoideae</taxon>
        <taxon>Cardueae</taxon>
        <taxon>Arctiinae</taxon>
        <taxon>Arctium</taxon>
    </lineage>
</organism>
<protein>
    <submittedName>
        <fullName evidence="1">Uncharacterized protein</fullName>
    </submittedName>
</protein>
<sequence length="124" mass="13878">MVLTSVFRSRRPLRLKTSSAEDVLGRRHLRKPKISQSSEAEDFLVLGAEDLSVLRAEDLSVFGSPKISDKASFVYYTILRKGLYHPSAGQHLKPKHLKTKGTSCTLYLAEDLCPSLLKTCVLPY</sequence>
<keyword evidence="2" id="KW-1185">Reference proteome</keyword>
<proteinExistence type="predicted"/>
<gene>
    <name evidence="1" type="ORF">L6452_39910</name>
</gene>
<evidence type="ECO:0000313" key="2">
    <source>
        <dbReference type="Proteomes" id="UP001055879"/>
    </source>
</evidence>
<reference evidence="2" key="1">
    <citation type="journal article" date="2022" name="Mol. Ecol. Resour.">
        <title>The genomes of chicory, endive, great burdock and yacon provide insights into Asteraceae palaeo-polyploidization history and plant inulin production.</title>
        <authorList>
            <person name="Fan W."/>
            <person name="Wang S."/>
            <person name="Wang H."/>
            <person name="Wang A."/>
            <person name="Jiang F."/>
            <person name="Liu H."/>
            <person name="Zhao H."/>
            <person name="Xu D."/>
            <person name="Zhang Y."/>
        </authorList>
    </citation>
    <scope>NUCLEOTIDE SEQUENCE [LARGE SCALE GENOMIC DNA]</scope>
    <source>
        <strain evidence="2">cv. Niubang</strain>
    </source>
</reference>
<accession>A0ACB8XTK8</accession>
<reference evidence="1 2" key="2">
    <citation type="journal article" date="2022" name="Mol. Ecol. Resour.">
        <title>The genomes of chicory, endive, great burdock and yacon provide insights into Asteraceae paleo-polyploidization history and plant inulin production.</title>
        <authorList>
            <person name="Fan W."/>
            <person name="Wang S."/>
            <person name="Wang H."/>
            <person name="Wang A."/>
            <person name="Jiang F."/>
            <person name="Liu H."/>
            <person name="Zhao H."/>
            <person name="Xu D."/>
            <person name="Zhang Y."/>
        </authorList>
    </citation>
    <scope>NUCLEOTIDE SEQUENCE [LARGE SCALE GENOMIC DNA]</scope>
    <source>
        <strain evidence="2">cv. Niubang</strain>
    </source>
</reference>
<comment type="caution">
    <text evidence="1">The sequence shown here is derived from an EMBL/GenBank/DDBJ whole genome shotgun (WGS) entry which is preliminary data.</text>
</comment>
<evidence type="ECO:0000313" key="1">
    <source>
        <dbReference type="EMBL" id="KAI3673780.1"/>
    </source>
</evidence>
<name>A0ACB8XTK8_ARCLA</name>